<dbReference type="AlphaFoldDB" id="A0A939J8L7"/>
<proteinExistence type="predicted"/>
<feature type="compositionally biased region" description="Polar residues" evidence="1">
    <location>
        <begin position="33"/>
        <end position="47"/>
    </location>
</feature>
<evidence type="ECO:0008006" key="4">
    <source>
        <dbReference type="Google" id="ProtNLM"/>
    </source>
</evidence>
<feature type="region of interest" description="Disordered" evidence="1">
    <location>
        <begin position="29"/>
        <end position="69"/>
    </location>
</feature>
<protein>
    <recommendedName>
        <fullName evidence="4">Thermonuclease family protein</fullName>
    </recommendedName>
</protein>
<feature type="region of interest" description="Disordered" evidence="1">
    <location>
        <begin position="292"/>
        <end position="311"/>
    </location>
</feature>
<dbReference type="Proteomes" id="UP000664779">
    <property type="component" value="Unassembled WGS sequence"/>
</dbReference>
<dbReference type="SUPFAM" id="SSF50199">
    <property type="entry name" value="Staphylococcal nuclease"/>
    <property type="match status" value="1"/>
</dbReference>
<dbReference type="Gene3D" id="2.40.50.90">
    <property type="match status" value="1"/>
</dbReference>
<reference evidence="2" key="1">
    <citation type="submission" date="2021-03" db="EMBL/GenBank/DDBJ databases">
        <title>Roseibium sp. CAU 1637 isolated from Incheon.</title>
        <authorList>
            <person name="Kim W."/>
        </authorList>
    </citation>
    <scope>NUCLEOTIDE SEQUENCE</scope>
    <source>
        <strain evidence="2">CAU 1637</strain>
    </source>
</reference>
<evidence type="ECO:0000256" key="1">
    <source>
        <dbReference type="SAM" id="MobiDB-lite"/>
    </source>
</evidence>
<feature type="compositionally biased region" description="Polar residues" evidence="1">
    <location>
        <begin position="300"/>
        <end position="311"/>
    </location>
</feature>
<organism evidence="2 3">
    <name type="scientific">Roseibium limicola</name>
    <dbReference type="NCBI Taxonomy" id="2816037"/>
    <lineage>
        <taxon>Bacteria</taxon>
        <taxon>Pseudomonadati</taxon>
        <taxon>Pseudomonadota</taxon>
        <taxon>Alphaproteobacteria</taxon>
        <taxon>Hyphomicrobiales</taxon>
        <taxon>Stappiaceae</taxon>
        <taxon>Roseibium</taxon>
    </lineage>
</organism>
<dbReference type="InterPro" id="IPR035437">
    <property type="entry name" value="SNase_OB-fold_sf"/>
</dbReference>
<dbReference type="EMBL" id="JAFLNF010000003">
    <property type="protein sequence ID" value="MBO0345441.1"/>
    <property type="molecule type" value="Genomic_DNA"/>
</dbReference>
<feature type="compositionally biased region" description="Low complexity" evidence="1">
    <location>
        <begin position="262"/>
        <end position="271"/>
    </location>
</feature>
<feature type="compositionally biased region" description="Basic and acidic residues" evidence="1">
    <location>
        <begin position="51"/>
        <end position="62"/>
    </location>
</feature>
<name>A0A939J8L7_9HYPH</name>
<sequence length="311" mass="33133">MPPRAIALPVLLLVVAGSAVAWLKLAPPPAVPETSSAEHNASSTFLTASRKRPEVAAPREQDQPASAAPLPHYLRNVAPSGIPAPEVSGPLLRVEARLPEIRQPEPEALPTTGDLIVIRRPQVVSAGTLTGNHLTLHLAHVDALASKDTCPSDLGTDWPCGALARTALRAVVRIYAVTCKKTADIGEREISAICERGPLNLSRWLVEYGWAVPDDTAPEDYTELAAVAKEEGRGQWKRDWEPLLVDSDEADTYAEEQPQAKSSGSSSVSEGGDADLYLDSLSQLEMLPSRNALPEAVATGGSSQNNAELNQ</sequence>
<feature type="region of interest" description="Disordered" evidence="1">
    <location>
        <begin position="251"/>
        <end position="274"/>
    </location>
</feature>
<accession>A0A939J8L7</accession>
<evidence type="ECO:0000313" key="2">
    <source>
        <dbReference type="EMBL" id="MBO0345441.1"/>
    </source>
</evidence>
<gene>
    <name evidence="2" type="ORF">J0X15_09435</name>
</gene>
<keyword evidence="3" id="KW-1185">Reference proteome</keyword>
<evidence type="ECO:0000313" key="3">
    <source>
        <dbReference type="Proteomes" id="UP000664779"/>
    </source>
</evidence>
<comment type="caution">
    <text evidence="2">The sequence shown here is derived from an EMBL/GenBank/DDBJ whole genome shotgun (WGS) entry which is preliminary data.</text>
</comment>
<dbReference type="RefSeq" id="WP_206940011.1">
    <property type="nucleotide sequence ID" value="NZ_JAFLNF010000003.1"/>
</dbReference>